<dbReference type="InterPro" id="IPR051412">
    <property type="entry name" value="Formin_Homology_Diaphanous_sf"/>
</dbReference>
<evidence type="ECO:0000313" key="2">
    <source>
        <dbReference type="EMBL" id="CAJ64381.1"/>
    </source>
</evidence>
<feature type="compositionally biased region" description="Pro residues" evidence="1">
    <location>
        <begin position="659"/>
        <end position="675"/>
    </location>
</feature>
<dbReference type="PANTHER" id="PTHR45691">
    <property type="entry name" value="PROTEIN DIAPHANOUS"/>
    <property type="match status" value="1"/>
</dbReference>
<accession>Q0RDT5</accession>
<evidence type="ECO:0000313" key="3">
    <source>
        <dbReference type="Proteomes" id="UP000000657"/>
    </source>
</evidence>
<gene>
    <name evidence="2" type="ordered locus">FRAAL5749</name>
</gene>
<dbReference type="STRING" id="326424.FRAAL5749"/>
<feature type="compositionally biased region" description="Low complexity" evidence="1">
    <location>
        <begin position="695"/>
        <end position="711"/>
    </location>
</feature>
<feature type="region of interest" description="Disordered" evidence="1">
    <location>
        <begin position="342"/>
        <end position="377"/>
    </location>
</feature>
<feature type="compositionally biased region" description="Low complexity" evidence="1">
    <location>
        <begin position="641"/>
        <end position="658"/>
    </location>
</feature>
<sequence length="854" mass="88530">MASRAGRRTGWVVRRVAGSDGGTTMRAFDSDDYRRRVLAVVHRRGGAEHSDPFEIYDIPLAEVDTLDDAAIRARIAEVWAFWQRSRDHPRYRGVIIGLLDLHTELAAALTDRTSRLALRDRVAAARAARDDERFAVLDAAVARLVARFGGIPADRVAGLRAWAATQGIDESAFALRTRRHRIVPATPATGPADRPRPDPIPAEVLRQIRADLDELGRITASDPPRSLFDLLGVPPGASRERIRDLRDEALARNRARRPDRRRALLDDLLAAVGALLVDGDADAYLDALAAATSERLRPRVAAAVLVEDALLPAEAADLVAEAEADGLDPHRARAVIRSLAREQGVPAPPLPPPAAAAGHRPPGGARPTSSPPSARADAWRAAVSRARAALRAGRPVEAGEHVAAAREYAGETLPPIRAMDDEVETAIRVAAGRWAALAPLIAAGRYQAVVPAARRLAETAADVPGPDNQLAGELLSLAEARCTAADALVARARTAGALDRERLLAEALALVTDHAEASALLARSRPDPAVPGGPAGVNPPGGAVASPTAVWARRDARSVLVSWQPSTTAGEVRYRVTRFAADGVGRAVGVTAGTSLEDGGAPPDGAMPRYEVAAGVGGAWSAPVGTADPVPPSPLPPSLLPPSSDSPAFHPPSSASPVPASPVPASPVPASPVPASPTAEPSSASPVPASPVPASPTAEPSSASPVSASPTAEPPAAHPVPPSTAGPVPPPTRRPDEPDAGTAAPAVNAADVLPPPVGLRWAGERLQWTWPAGCTEMMVVCRPDGPPTAADDPRAQARKVTNTRYEIDGGVSLPPGRPLHVALFCCARQAGRLAVAASAGARLRLAPGGDGAGR</sequence>
<organism evidence="2 3">
    <name type="scientific">Frankia alni (strain DSM 45986 / CECT 9034 / ACN14a)</name>
    <dbReference type="NCBI Taxonomy" id="326424"/>
    <lineage>
        <taxon>Bacteria</taxon>
        <taxon>Bacillati</taxon>
        <taxon>Actinomycetota</taxon>
        <taxon>Actinomycetes</taxon>
        <taxon>Frankiales</taxon>
        <taxon>Frankiaceae</taxon>
        <taxon>Frankia</taxon>
    </lineage>
</organism>
<feature type="compositionally biased region" description="Pro residues" evidence="1">
    <location>
        <begin position="712"/>
        <end position="732"/>
    </location>
</feature>
<dbReference type="AlphaFoldDB" id="Q0RDT5"/>
<reference evidence="2 3" key="1">
    <citation type="journal article" date="2007" name="Genome Res.">
        <title>Genome characteristics of facultatively symbiotic Frankia sp. strains reflect host range and host plant biogeography.</title>
        <authorList>
            <person name="Normand P."/>
            <person name="Lapierre P."/>
            <person name="Tisa L.S."/>
            <person name="Gogarten J.P."/>
            <person name="Alloisio N."/>
            <person name="Bagnarol E."/>
            <person name="Bassi C.A."/>
            <person name="Berry A.M."/>
            <person name="Bickhart D.M."/>
            <person name="Choisne N."/>
            <person name="Couloux A."/>
            <person name="Cournoyer B."/>
            <person name="Cruveiller S."/>
            <person name="Daubin V."/>
            <person name="Demange N."/>
            <person name="Francino M.P."/>
            <person name="Goltsman E."/>
            <person name="Huang Y."/>
            <person name="Kopp O.R."/>
            <person name="Labarre L."/>
            <person name="Lapidus A."/>
            <person name="Lavire C."/>
            <person name="Marechal J."/>
            <person name="Martinez M."/>
            <person name="Mastronunzio J.E."/>
            <person name="Mullin B.C."/>
            <person name="Niemann J."/>
            <person name="Pujic P."/>
            <person name="Rawnsley T."/>
            <person name="Rouy Z."/>
            <person name="Schenowitz C."/>
            <person name="Sellstedt A."/>
            <person name="Tavares F."/>
            <person name="Tomkins J.P."/>
            <person name="Vallenet D."/>
            <person name="Valverde C."/>
            <person name="Wall L.G."/>
            <person name="Wang Y."/>
            <person name="Medigue C."/>
            <person name="Benson D.R."/>
        </authorList>
    </citation>
    <scope>NUCLEOTIDE SEQUENCE [LARGE SCALE GENOMIC DNA]</scope>
    <source>
        <strain evidence="3">DSM 45986 / CECT 9034 / ACN14a</strain>
    </source>
</reference>
<dbReference type="GO" id="GO:0005884">
    <property type="term" value="C:actin filament"/>
    <property type="evidence" value="ECO:0007669"/>
    <property type="project" value="TreeGrafter"/>
</dbReference>
<protein>
    <recommendedName>
        <fullName evidence="4">Fibronectin type-III domain-containing protein</fullName>
    </recommendedName>
</protein>
<feature type="compositionally biased region" description="Low complexity" evidence="1">
    <location>
        <begin position="355"/>
        <end position="367"/>
    </location>
</feature>
<keyword evidence="3" id="KW-1185">Reference proteome</keyword>
<dbReference type="HOGENOM" id="CLU_369967_0_0_11"/>
<dbReference type="PANTHER" id="PTHR45691:SF6">
    <property type="entry name" value="PROTEIN DIAPHANOUS"/>
    <property type="match status" value="1"/>
</dbReference>
<dbReference type="KEGG" id="fal:FRAAL5749"/>
<evidence type="ECO:0008006" key="4">
    <source>
        <dbReference type="Google" id="ProtNLM"/>
    </source>
</evidence>
<dbReference type="GO" id="GO:0030041">
    <property type="term" value="P:actin filament polymerization"/>
    <property type="evidence" value="ECO:0007669"/>
    <property type="project" value="TreeGrafter"/>
</dbReference>
<feature type="compositionally biased region" description="Pro residues" evidence="1">
    <location>
        <begin position="629"/>
        <end position="640"/>
    </location>
</feature>
<feature type="compositionally biased region" description="Low complexity" evidence="1">
    <location>
        <begin position="676"/>
        <end position="687"/>
    </location>
</feature>
<evidence type="ECO:0000256" key="1">
    <source>
        <dbReference type="SAM" id="MobiDB-lite"/>
    </source>
</evidence>
<dbReference type="EMBL" id="CT573213">
    <property type="protein sequence ID" value="CAJ64381.1"/>
    <property type="molecule type" value="Genomic_DNA"/>
</dbReference>
<name>Q0RDT5_FRAAA</name>
<feature type="region of interest" description="Disordered" evidence="1">
    <location>
        <begin position="624"/>
        <end position="754"/>
    </location>
</feature>
<dbReference type="Proteomes" id="UP000000657">
    <property type="component" value="Chromosome"/>
</dbReference>
<dbReference type="eggNOG" id="ENOG502ZBHY">
    <property type="taxonomic scope" value="Bacteria"/>
</dbReference>
<proteinExistence type="predicted"/>